<dbReference type="PROSITE" id="PS51898">
    <property type="entry name" value="TYR_RECOMBINASE"/>
    <property type="match status" value="1"/>
</dbReference>
<gene>
    <name evidence="5" type="ORF">OEA66_12220</name>
</gene>
<dbReference type="InterPro" id="IPR011010">
    <property type="entry name" value="DNA_brk_join_enz"/>
</dbReference>
<dbReference type="PANTHER" id="PTHR30349:SF64">
    <property type="entry name" value="PROPHAGE INTEGRASE INTD-RELATED"/>
    <property type="match status" value="1"/>
</dbReference>
<protein>
    <submittedName>
        <fullName evidence="5">Site-specific integrase</fullName>
    </submittedName>
</protein>
<evidence type="ECO:0000313" key="6">
    <source>
        <dbReference type="Proteomes" id="UP001070176"/>
    </source>
</evidence>
<evidence type="ECO:0000256" key="3">
    <source>
        <dbReference type="ARBA" id="ARBA00023172"/>
    </source>
</evidence>
<sequence length="409" mass="48356">MHLESVLQHTFDTRRDTKKIFVAMTHKFTIRTDKNKDGKCLVFLLIRSGKLKTTMNLDIKIDPKYWDNLRCRVKKSENFENFNIILDTIEAKIITIKRDFLIYERVLTPELLVENINNSVPAFDFISFCTFHSESGNYKPNTLKAHKTAINKLKEFRKEIPFSMLTLEFFEKYRKWLLTYKGNKDPTCFTDFKILKKFINLADEKGIRLAFNKDKFIVKESKTTPVFLEPEEVGRLHKYYFNEFISRYHFLPLGYFLFSCYTGLRISDIQNLKRQDVEQDIFRFKHVKTSNDQYMKITDELRSILDYNPKLFIDRLSDQKINKQLKNIADVCKIEKSISMHVARHTFATTFLKNSGSIAKLSKLLGHSTMKHTMVYAHLTDQDALQEMRRISYSKSEEEDEQINTQSPS</sequence>
<dbReference type="RefSeq" id="WP_267281637.1">
    <property type="nucleotide sequence ID" value="NZ_JAOVZV010000014.1"/>
</dbReference>
<keyword evidence="6" id="KW-1185">Reference proteome</keyword>
<accession>A0ABT3Y4R6</accession>
<evidence type="ECO:0000313" key="5">
    <source>
        <dbReference type="EMBL" id="MCX8533117.1"/>
    </source>
</evidence>
<dbReference type="CDD" id="cd01185">
    <property type="entry name" value="INTN1_C_like"/>
    <property type="match status" value="1"/>
</dbReference>
<dbReference type="EMBL" id="JAOVZV010000014">
    <property type="protein sequence ID" value="MCX8533117.1"/>
    <property type="molecule type" value="Genomic_DNA"/>
</dbReference>
<dbReference type="InterPro" id="IPR002104">
    <property type="entry name" value="Integrase_catalytic"/>
</dbReference>
<organism evidence="5 6">
    <name type="scientific">Chryseobacterium luquanense</name>
    <dbReference type="NCBI Taxonomy" id="2983766"/>
    <lineage>
        <taxon>Bacteria</taxon>
        <taxon>Pseudomonadati</taxon>
        <taxon>Bacteroidota</taxon>
        <taxon>Flavobacteriia</taxon>
        <taxon>Flavobacteriales</taxon>
        <taxon>Weeksellaceae</taxon>
        <taxon>Chryseobacterium group</taxon>
        <taxon>Chryseobacterium</taxon>
    </lineage>
</organism>
<dbReference type="InterPro" id="IPR050090">
    <property type="entry name" value="Tyrosine_recombinase_XerCD"/>
</dbReference>
<dbReference type="InterPro" id="IPR025269">
    <property type="entry name" value="SAM-like_dom"/>
</dbReference>
<dbReference type="Gene3D" id="1.10.443.10">
    <property type="entry name" value="Intergrase catalytic core"/>
    <property type="match status" value="1"/>
</dbReference>
<evidence type="ECO:0000256" key="2">
    <source>
        <dbReference type="ARBA" id="ARBA00023125"/>
    </source>
</evidence>
<keyword evidence="3" id="KW-0233">DNA recombination</keyword>
<evidence type="ECO:0000259" key="4">
    <source>
        <dbReference type="PROSITE" id="PS51898"/>
    </source>
</evidence>
<reference evidence="5" key="1">
    <citation type="submission" date="2022-10" db="EMBL/GenBank/DDBJ databases">
        <title>Chryseobacterium sp. nov., a novel bacterial species.</title>
        <authorList>
            <person name="Cao Y."/>
        </authorList>
    </citation>
    <scope>NUCLEOTIDE SEQUENCE</scope>
    <source>
        <strain evidence="5">KC 927</strain>
    </source>
</reference>
<comment type="caution">
    <text evidence="5">The sequence shown here is derived from an EMBL/GenBank/DDBJ whole genome shotgun (WGS) entry which is preliminary data.</text>
</comment>
<dbReference type="Pfam" id="PF00589">
    <property type="entry name" value="Phage_integrase"/>
    <property type="match status" value="1"/>
</dbReference>
<proteinExistence type="inferred from homology"/>
<dbReference type="Proteomes" id="UP001070176">
    <property type="component" value="Unassembled WGS sequence"/>
</dbReference>
<dbReference type="PANTHER" id="PTHR30349">
    <property type="entry name" value="PHAGE INTEGRASE-RELATED"/>
    <property type="match status" value="1"/>
</dbReference>
<dbReference type="InterPro" id="IPR035386">
    <property type="entry name" value="Arm-DNA-bind_5"/>
</dbReference>
<dbReference type="InterPro" id="IPR013762">
    <property type="entry name" value="Integrase-like_cat_sf"/>
</dbReference>
<evidence type="ECO:0000256" key="1">
    <source>
        <dbReference type="ARBA" id="ARBA00008857"/>
    </source>
</evidence>
<keyword evidence="2" id="KW-0238">DNA-binding</keyword>
<dbReference type="Pfam" id="PF13102">
    <property type="entry name" value="Phage_int_SAM_5"/>
    <property type="match status" value="1"/>
</dbReference>
<dbReference type="InterPro" id="IPR010998">
    <property type="entry name" value="Integrase_recombinase_N"/>
</dbReference>
<name>A0ABT3Y4R6_9FLAO</name>
<comment type="similarity">
    <text evidence="1">Belongs to the 'phage' integrase family.</text>
</comment>
<dbReference type="SUPFAM" id="SSF56349">
    <property type="entry name" value="DNA breaking-rejoining enzymes"/>
    <property type="match status" value="1"/>
</dbReference>
<feature type="domain" description="Tyr recombinase" evidence="4">
    <location>
        <begin position="223"/>
        <end position="390"/>
    </location>
</feature>
<dbReference type="Pfam" id="PF17293">
    <property type="entry name" value="Arm-DNA-bind_5"/>
    <property type="match status" value="1"/>
</dbReference>
<dbReference type="Gene3D" id="1.10.150.130">
    <property type="match status" value="1"/>
</dbReference>